<name>A0A6J4K8A7_9CHLR</name>
<feature type="transmembrane region" description="Helical" evidence="1">
    <location>
        <begin position="159"/>
        <end position="179"/>
    </location>
</feature>
<feature type="transmembrane region" description="Helical" evidence="1">
    <location>
        <begin position="126"/>
        <end position="147"/>
    </location>
</feature>
<gene>
    <name evidence="2" type="ORF">AVDCRST_MAG93-4434</name>
</gene>
<dbReference type="EMBL" id="CADCTR010001489">
    <property type="protein sequence ID" value="CAA9298518.1"/>
    <property type="molecule type" value="Genomic_DNA"/>
</dbReference>
<keyword evidence="1" id="KW-0812">Transmembrane</keyword>
<feature type="transmembrane region" description="Helical" evidence="1">
    <location>
        <begin position="101"/>
        <end position="119"/>
    </location>
</feature>
<reference evidence="2" key="1">
    <citation type="submission" date="2020-02" db="EMBL/GenBank/DDBJ databases">
        <authorList>
            <person name="Meier V. D."/>
        </authorList>
    </citation>
    <scope>NUCLEOTIDE SEQUENCE</scope>
    <source>
        <strain evidence="2">AVDCRST_MAG93</strain>
    </source>
</reference>
<protein>
    <recommendedName>
        <fullName evidence="3">Zinc-ribbon domain-containing protein</fullName>
    </recommendedName>
</protein>
<feature type="non-terminal residue" evidence="2">
    <location>
        <position position="229"/>
    </location>
</feature>
<dbReference type="AlphaFoldDB" id="A0A6J4K8A7"/>
<evidence type="ECO:0008006" key="3">
    <source>
        <dbReference type="Google" id="ProtNLM"/>
    </source>
</evidence>
<evidence type="ECO:0000313" key="2">
    <source>
        <dbReference type="EMBL" id="CAA9298518.1"/>
    </source>
</evidence>
<keyword evidence="1" id="KW-0472">Membrane</keyword>
<accession>A0A6J4K8A7</accession>
<organism evidence="2">
    <name type="scientific">uncultured Chloroflexia bacterium</name>
    <dbReference type="NCBI Taxonomy" id="1672391"/>
    <lineage>
        <taxon>Bacteria</taxon>
        <taxon>Bacillati</taxon>
        <taxon>Chloroflexota</taxon>
        <taxon>Chloroflexia</taxon>
        <taxon>environmental samples</taxon>
    </lineage>
</organism>
<keyword evidence="1" id="KW-1133">Transmembrane helix</keyword>
<proteinExistence type="predicted"/>
<feature type="transmembrane region" description="Helical" evidence="1">
    <location>
        <begin position="77"/>
        <end position="95"/>
    </location>
</feature>
<sequence>MNCPYCAEEVKDEATVCRFCGRDLTFFRPVMQRLDSLEARLSDVASAVSDLQSEVRAQSADGILGPPLQRQAGKVTALRLGIITLFPALISIGLFGWTEFVWISIIIPLPFGFLLGLVWRGRHPKGYALLGLAVGIIEMAAALIIIALRGAGPTLGDGIGTFIMYVIGAAVIFLAGGLFGDIVEGIRHPETTARPRLATKVVGSITGNREEPNKTLILLIQALGPSVLG</sequence>
<evidence type="ECO:0000256" key="1">
    <source>
        <dbReference type="SAM" id="Phobius"/>
    </source>
</evidence>